<dbReference type="GO" id="GO:0006351">
    <property type="term" value="P:DNA-templated transcription"/>
    <property type="evidence" value="ECO:0007669"/>
    <property type="project" value="InterPro"/>
</dbReference>
<evidence type="ECO:0000256" key="5">
    <source>
        <dbReference type="ARBA" id="ARBA00023242"/>
    </source>
</evidence>
<dbReference type="OrthoDB" id="4456959at2759"/>
<evidence type="ECO:0000256" key="3">
    <source>
        <dbReference type="ARBA" id="ARBA00023015"/>
    </source>
</evidence>
<dbReference type="CDD" id="cd12148">
    <property type="entry name" value="fungal_TF_MHR"/>
    <property type="match status" value="1"/>
</dbReference>
<feature type="compositionally biased region" description="Gly residues" evidence="6">
    <location>
        <begin position="89"/>
        <end position="98"/>
    </location>
</feature>
<dbReference type="SUPFAM" id="SSF57701">
    <property type="entry name" value="Zn2/Cys6 DNA-binding domain"/>
    <property type="match status" value="1"/>
</dbReference>
<dbReference type="PROSITE" id="PS00463">
    <property type="entry name" value="ZN2_CY6_FUNGAL_1"/>
    <property type="match status" value="1"/>
</dbReference>
<protein>
    <submittedName>
        <fullName evidence="8">Binuclear zinc transcription factor</fullName>
    </submittedName>
</protein>
<evidence type="ECO:0000313" key="8">
    <source>
        <dbReference type="EMBL" id="KAH7349907.1"/>
    </source>
</evidence>
<feature type="domain" description="Zn(2)-C6 fungal-type" evidence="7">
    <location>
        <begin position="21"/>
        <end position="51"/>
    </location>
</feature>
<evidence type="ECO:0000256" key="6">
    <source>
        <dbReference type="SAM" id="MobiDB-lite"/>
    </source>
</evidence>
<feature type="compositionally biased region" description="Polar residues" evidence="6">
    <location>
        <begin position="691"/>
        <end position="708"/>
    </location>
</feature>
<dbReference type="GO" id="GO:0008270">
    <property type="term" value="F:zinc ion binding"/>
    <property type="evidence" value="ECO:0007669"/>
    <property type="project" value="InterPro"/>
</dbReference>
<sequence length="843" mass="92073">MDPDAVPGDAASGPQAPDSLACVTCRSRKLKCDRVKPVCTRCVKAKAECVFPESRRKPAFKRRNVKELEERLAQVEGLLREGRSLNDAGGWGGYGDNGDGSRFPTGSMGDFTVDMETVMAREAGFSTGSGSGGDIRSVPPPTETSFHTTSRFTNPAGPAQELMEMGLNEQLPPFELMEELNAAYFQRAHMFIPIIHPSRYFQAFYSAPHKRPPMCLQYAVWTMASNGHDKYGHYHDIFYKRARQYADGDEMRGYGEHFLSVAHAQAWALIATDEARSMLFTRAAMSSAKAVRLVEMMGLHRIDGGGHEMAPTLAPARDWTDLEERRRTFWGVFCIDCHGSISTGWPTLINPNDINTNLPASETAFNEGREETTCPLTDVLKGAAYSTFAGSIIICHIHNEILRHVHRAKPNDRPEDVEYGDFWKRHRELDNMLSSAFIFLPEIFQLPRQLRNPSAVHTNLNLHAGIICLHHAAIEKVDKHGLPVALKQASERRIRDAAEEIVNIVRLSSHVNPGFKSPMAALSMYCASSVYIYAAKTNPQAGLSTSDRDNLEFIIRAMEAIGKHHLITQSFLQQICADVERNGLVDAVALPGLAKHRNAFGWASSNVPLLARSYLTKHSDIQVPLPGRLPLGVASGTFDPSKTPQAQTARGCATAPLETVGPAEATNKRRRTSPPPQQQQQQQQQDRPSYDWNNQAAPTTFYDNSNNKGRGVFGGGLLRASGVAPMPNDAPPSVSLPHRASTNVSPVVNLPPAVGVSAPPPPQMPINMGVMGQPQGDTMPYTTAVLPAVTVGYDAAGAFVYAQPTQDTGAMGFAVPEAVDPWNFLPVMDDATWAEMEGGAGTG</sequence>
<dbReference type="PANTHER" id="PTHR47338">
    <property type="entry name" value="ZN(II)2CYS6 TRANSCRIPTION FACTOR (EUROFUNG)-RELATED"/>
    <property type="match status" value="1"/>
</dbReference>
<comment type="caution">
    <text evidence="8">The sequence shown here is derived from an EMBL/GenBank/DDBJ whole genome shotgun (WGS) entry which is preliminary data.</text>
</comment>
<dbReference type="InterPro" id="IPR036864">
    <property type="entry name" value="Zn2-C6_fun-type_DNA-bd_sf"/>
</dbReference>
<dbReference type="GO" id="GO:0000981">
    <property type="term" value="F:DNA-binding transcription factor activity, RNA polymerase II-specific"/>
    <property type="evidence" value="ECO:0007669"/>
    <property type="project" value="InterPro"/>
</dbReference>
<accession>A0A8K0WYX6</accession>
<comment type="subcellular location">
    <subcellularLocation>
        <location evidence="1">Nucleus</location>
    </subcellularLocation>
</comment>
<dbReference type="Proteomes" id="UP000813385">
    <property type="component" value="Unassembled WGS sequence"/>
</dbReference>
<dbReference type="Pfam" id="PF00172">
    <property type="entry name" value="Zn_clus"/>
    <property type="match status" value="1"/>
</dbReference>
<dbReference type="Gene3D" id="4.10.240.10">
    <property type="entry name" value="Zn(2)-C6 fungal-type DNA-binding domain"/>
    <property type="match status" value="1"/>
</dbReference>
<feature type="compositionally biased region" description="Polar residues" evidence="6">
    <location>
        <begin position="638"/>
        <end position="648"/>
    </location>
</feature>
<feature type="region of interest" description="Disordered" evidence="6">
    <location>
        <begin position="88"/>
        <end position="108"/>
    </location>
</feature>
<dbReference type="InterPro" id="IPR001138">
    <property type="entry name" value="Zn2Cys6_DnaBD"/>
</dbReference>
<dbReference type="CDD" id="cd00067">
    <property type="entry name" value="GAL4"/>
    <property type="match status" value="1"/>
</dbReference>
<dbReference type="SMART" id="SM00066">
    <property type="entry name" value="GAL4"/>
    <property type="match status" value="1"/>
</dbReference>
<gene>
    <name evidence="8" type="ORF">B0T11DRAFT_343091</name>
</gene>
<evidence type="ECO:0000313" key="9">
    <source>
        <dbReference type="Proteomes" id="UP000813385"/>
    </source>
</evidence>
<keyword evidence="9" id="KW-1185">Reference proteome</keyword>
<reference evidence="8" key="1">
    <citation type="journal article" date="2021" name="Nat. Commun.">
        <title>Genetic determinants of endophytism in the Arabidopsis root mycobiome.</title>
        <authorList>
            <person name="Mesny F."/>
            <person name="Miyauchi S."/>
            <person name="Thiergart T."/>
            <person name="Pickel B."/>
            <person name="Atanasova L."/>
            <person name="Karlsson M."/>
            <person name="Huettel B."/>
            <person name="Barry K.W."/>
            <person name="Haridas S."/>
            <person name="Chen C."/>
            <person name="Bauer D."/>
            <person name="Andreopoulos W."/>
            <person name="Pangilinan J."/>
            <person name="LaButti K."/>
            <person name="Riley R."/>
            <person name="Lipzen A."/>
            <person name="Clum A."/>
            <person name="Drula E."/>
            <person name="Henrissat B."/>
            <person name="Kohler A."/>
            <person name="Grigoriev I.V."/>
            <person name="Martin F.M."/>
            <person name="Hacquard S."/>
        </authorList>
    </citation>
    <scope>NUCLEOTIDE SEQUENCE</scope>
    <source>
        <strain evidence="8">MPI-CAGE-AT-0016</strain>
    </source>
</reference>
<evidence type="ECO:0000259" key="7">
    <source>
        <dbReference type="PROSITE" id="PS50048"/>
    </source>
</evidence>
<keyword evidence="2" id="KW-0479">Metal-binding</keyword>
<dbReference type="InterPro" id="IPR007219">
    <property type="entry name" value="XnlR_reg_dom"/>
</dbReference>
<dbReference type="AlphaFoldDB" id="A0A8K0WYX6"/>
<keyword evidence="3" id="KW-0805">Transcription regulation</keyword>
<feature type="region of interest" description="Disordered" evidence="6">
    <location>
        <begin position="636"/>
        <end position="708"/>
    </location>
</feature>
<keyword evidence="5" id="KW-0539">Nucleus</keyword>
<keyword evidence="4" id="KW-0804">Transcription</keyword>
<feature type="compositionally biased region" description="Polar residues" evidence="6">
    <location>
        <begin position="143"/>
        <end position="153"/>
    </location>
</feature>
<dbReference type="PANTHER" id="PTHR47338:SF10">
    <property type="entry name" value="TRANSCRIPTION FACTOR DOMAIN-CONTAINING PROTEIN-RELATED"/>
    <property type="match status" value="1"/>
</dbReference>
<organism evidence="8 9">
    <name type="scientific">Plectosphaerella cucumerina</name>
    <dbReference type="NCBI Taxonomy" id="40658"/>
    <lineage>
        <taxon>Eukaryota</taxon>
        <taxon>Fungi</taxon>
        <taxon>Dikarya</taxon>
        <taxon>Ascomycota</taxon>
        <taxon>Pezizomycotina</taxon>
        <taxon>Sordariomycetes</taxon>
        <taxon>Hypocreomycetidae</taxon>
        <taxon>Glomerellales</taxon>
        <taxon>Plectosphaerellaceae</taxon>
        <taxon>Plectosphaerella</taxon>
    </lineage>
</organism>
<dbReference type="PROSITE" id="PS50048">
    <property type="entry name" value="ZN2_CY6_FUNGAL_2"/>
    <property type="match status" value="1"/>
</dbReference>
<dbReference type="Pfam" id="PF04082">
    <property type="entry name" value="Fungal_trans"/>
    <property type="match status" value="1"/>
</dbReference>
<name>A0A8K0WYX6_9PEZI</name>
<dbReference type="GO" id="GO:0003677">
    <property type="term" value="F:DNA binding"/>
    <property type="evidence" value="ECO:0007669"/>
    <property type="project" value="InterPro"/>
</dbReference>
<evidence type="ECO:0000256" key="1">
    <source>
        <dbReference type="ARBA" id="ARBA00004123"/>
    </source>
</evidence>
<evidence type="ECO:0000256" key="4">
    <source>
        <dbReference type="ARBA" id="ARBA00023163"/>
    </source>
</evidence>
<dbReference type="GO" id="GO:0005634">
    <property type="term" value="C:nucleus"/>
    <property type="evidence" value="ECO:0007669"/>
    <property type="project" value="UniProtKB-SubCell"/>
</dbReference>
<dbReference type="EMBL" id="JAGPXD010000006">
    <property type="protein sequence ID" value="KAH7349907.1"/>
    <property type="molecule type" value="Genomic_DNA"/>
</dbReference>
<dbReference type="InterPro" id="IPR050815">
    <property type="entry name" value="TF_fung"/>
</dbReference>
<evidence type="ECO:0000256" key="2">
    <source>
        <dbReference type="ARBA" id="ARBA00022723"/>
    </source>
</evidence>
<dbReference type="SMART" id="SM00906">
    <property type="entry name" value="Fungal_trans"/>
    <property type="match status" value="1"/>
</dbReference>
<feature type="region of interest" description="Disordered" evidence="6">
    <location>
        <begin position="124"/>
        <end position="157"/>
    </location>
</feature>
<proteinExistence type="predicted"/>